<dbReference type="PANTHER" id="PTHR46600">
    <property type="entry name" value="THAP DOMAIN-CONTAINING"/>
    <property type="match status" value="1"/>
</dbReference>
<reference evidence="8 9" key="1">
    <citation type="submission" date="2024-02" db="EMBL/GenBank/DDBJ databases">
        <title>A chromosome-level genome assembly of Drosophila madeirensis, a fruit fly species endemic to Madeira island.</title>
        <authorList>
            <person name="Tomihara K."/>
            <person name="Llopart A."/>
            <person name="Yamamoto D."/>
        </authorList>
    </citation>
    <scope>NUCLEOTIDE SEQUENCE [LARGE SCALE GENOMIC DNA]</scope>
    <source>
        <strain evidence="8 9">RF1</strain>
    </source>
</reference>
<feature type="coiled-coil region" evidence="6">
    <location>
        <begin position="178"/>
        <end position="212"/>
    </location>
</feature>
<evidence type="ECO:0000256" key="2">
    <source>
        <dbReference type="ARBA" id="ARBA00022771"/>
    </source>
</evidence>
<dbReference type="Pfam" id="PF05485">
    <property type="entry name" value="THAP"/>
    <property type="match status" value="1"/>
</dbReference>
<keyword evidence="4 5" id="KW-0238">DNA-binding</keyword>
<evidence type="ECO:0000256" key="5">
    <source>
        <dbReference type="PROSITE-ProRule" id="PRU00309"/>
    </source>
</evidence>
<keyword evidence="3" id="KW-0862">Zinc</keyword>
<keyword evidence="2 5" id="KW-0863">Zinc-finger</keyword>
<dbReference type="EMBL" id="AP029265">
    <property type="protein sequence ID" value="BFF97307.1"/>
    <property type="molecule type" value="Genomic_DNA"/>
</dbReference>
<keyword evidence="6" id="KW-0175">Coiled coil</keyword>
<evidence type="ECO:0000313" key="9">
    <source>
        <dbReference type="Proteomes" id="UP001500889"/>
    </source>
</evidence>
<dbReference type="GO" id="GO:0008270">
    <property type="term" value="F:zinc ion binding"/>
    <property type="evidence" value="ECO:0007669"/>
    <property type="project" value="UniProtKB-KW"/>
</dbReference>
<evidence type="ECO:0000256" key="6">
    <source>
        <dbReference type="SAM" id="Coils"/>
    </source>
</evidence>
<protein>
    <recommendedName>
        <fullName evidence="7">THAP-type domain-containing protein</fullName>
    </recommendedName>
</protein>
<dbReference type="SMART" id="SM00692">
    <property type="entry name" value="DM3"/>
    <property type="match status" value="1"/>
</dbReference>
<evidence type="ECO:0000256" key="3">
    <source>
        <dbReference type="ARBA" id="ARBA00022833"/>
    </source>
</evidence>
<keyword evidence="9" id="KW-1185">Reference proteome</keyword>
<evidence type="ECO:0000256" key="1">
    <source>
        <dbReference type="ARBA" id="ARBA00022723"/>
    </source>
</evidence>
<sequence length="251" mass="29663">MRCAVRNCGNNNEKENKRKWRYFRFPKYNPQLVKWIEFCHRDALNPLTACICNEHFKSEDFERNMQYEFGFSQKNPTILKTGSCPTLKRPETVTKSPMKKRRCVKRKEIGNVQQEVEVELCDFATDLEDLVKSSTSVIQANETDCAEDQIHYQLEFVEANANSMDEVEIIDTEDATYVRHLEHEVTSLRREVSNLKDERKKLLDVIENLKETIRGNSLLLRKNQRIKQRLNVKQHTRLIRCKNPNLRNSNN</sequence>
<feature type="domain" description="THAP-type" evidence="7">
    <location>
        <begin position="1"/>
        <end position="88"/>
    </location>
</feature>
<accession>A0AAU9FN08</accession>
<dbReference type="Proteomes" id="UP001500889">
    <property type="component" value="Chromosome J"/>
</dbReference>
<dbReference type="PROSITE" id="PS50950">
    <property type="entry name" value="ZF_THAP"/>
    <property type="match status" value="1"/>
</dbReference>
<dbReference type="GO" id="GO:0043565">
    <property type="term" value="F:sequence-specific DNA binding"/>
    <property type="evidence" value="ECO:0007669"/>
    <property type="project" value="InterPro"/>
</dbReference>
<evidence type="ECO:0000256" key="4">
    <source>
        <dbReference type="ARBA" id="ARBA00023125"/>
    </source>
</evidence>
<gene>
    <name evidence="8" type="ORF">DMAD_05749</name>
</gene>
<evidence type="ECO:0000313" key="8">
    <source>
        <dbReference type="EMBL" id="BFF97307.1"/>
    </source>
</evidence>
<keyword evidence="1" id="KW-0479">Metal-binding</keyword>
<dbReference type="InterPro" id="IPR006612">
    <property type="entry name" value="THAP_Znf"/>
</dbReference>
<dbReference type="InterPro" id="IPR026516">
    <property type="entry name" value="THAP1/10"/>
</dbReference>
<name>A0AAU9FN08_DROMD</name>
<evidence type="ECO:0000259" key="7">
    <source>
        <dbReference type="PROSITE" id="PS50950"/>
    </source>
</evidence>
<dbReference type="SMART" id="SM00980">
    <property type="entry name" value="THAP"/>
    <property type="match status" value="1"/>
</dbReference>
<dbReference type="SUPFAM" id="SSF57716">
    <property type="entry name" value="Glucocorticoid receptor-like (DNA-binding domain)"/>
    <property type="match status" value="1"/>
</dbReference>
<dbReference type="AlphaFoldDB" id="A0AAU9FN08"/>
<organism evidence="8 9">
    <name type="scientific">Drosophila madeirensis</name>
    <name type="common">Fruit fly</name>
    <dbReference type="NCBI Taxonomy" id="30013"/>
    <lineage>
        <taxon>Eukaryota</taxon>
        <taxon>Metazoa</taxon>
        <taxon>Ecdysozoa</taxon>
        <taxon>Arthropoda</taxon>
        <taxon>Hexapoda</taxon>
        <taxon>Insecta</taxon>
        <taxon>Pterygota</taxon>
        <taxon>Neoptera</taxon>
        <taxon>Endopterygota</taxon>
        <taxon>Diptera</taxon>
        <taxon>Brachycera</taxon>
        <taxon>Muscomorpha</taxon>
        <taxon>Ephydroidea</taxon>
        <taxon>Drosophilidae</taxon>
        <taxon>Drosophila</taxon>
        <taxon>Sophophora</taxon>
    </lineage>
</organism>
<proteinExistence type="predicted"/>
<dbReference type="PANTHER" id="PTHR46600:SF11">
    <property type="entry name" value="THAP DOMAIN-CONTAINING PROTEIN 10"/>
    <property type="match status" value="1"/>
</dbReference>